<evidence type="ECO:0000313" key="2">
    <source>
        <dbReference type="EMBL" id="SJL17029.1"/>
    </source>
</evidence>
<name>A0A284S7N9_ARMOS</name>
<sequence>MKFTTLFSLIPVLAGTFVAAGTFNSPTSGQTISANEPFNLTWSSGRYFKENSISITVLLTEGEYASKLYGTTLVKDLEPTTTGLYKYYSDLTPSFFYGSERSGNFQIVVLETYTAYSGIPATSTETLDVVIA</sequence>
<protein>
    <submittedName>
        <fullName evidence="2">Uncharacterized protein</fullName>
    </submittedName>
</protein>
<evidence type="ECO:0000313" key="3">
    <source>
        <dbReference type="Proteomes" id="UP000219338"/>
    </source>
</evidence>
<feature type="signal peptide" evidence="1">
    <location>
        <begin position="1"/>
        <end position="20"/>
    </location>
</feature>
<keyword evidence="1" id="KW-0732">Signal</keyword>
<dbReference type="OrthoDB" id="2915756at2759"/>
<feature type="chain" id="PRO_5013193638" evidence="1">
    <location>
        <begin position="21"/>
        <end position="132"/>
    </location>
</feature>
<dbReference type="Proteomes" id="UP000219338">
    <property type="component" value="Unassembled WGS sequence"/>
</dbReference>
<organism evidence="2 3">
    <name type="scientific">Armillaria ostoyae</name>
    <name type="common">Armillaria root rot fungus</name>
    <dbReference type="NCBI Taxonomy" id="47428"/>
    <lineage>
        <taxon>Eukaryota</taxon>
        <taxon>Fungi</taxon>
        <taxon>Dikarya</taxon>
        <taxon>Basidiomycota</taxon>
        <taxon>Agaricomycotina</taxon>
        <taxon>Agaricomycetes</taxon>
        <taxon>Agaricomycetidae</taxon>
        <taxon>Agaricales</taxon>
        <taxon>Marasmiineae</taxon>
        <taxon>Physalacriaceae</taxon>
        <taxon>Armillaria</taxon>
    </lineage>
</organism>
<reference evidence="3" key="1">
    <citation type="journal article" date="2017" name="Nat. Ecol. Evol.">
        <title>Genome expansion and lineage-specific genetic innovations in the forest pathogenic fungi Armillaria.</title>
        <authorList>
            <person name="Sipos G."/>
            <person name="Prasanna A.N."/>
            <person name="Walter M.C."/>
            <person name="O'Connor E."/>
            <person name="Balint B."/>
            <person name="Krizsan K."/>
            <person name="Kiss B."/>
            <person name="Hess J."/>
            <person name="Varga T."/>
            <person name="Slot J."/>
            <person name="Riley R."/>
            <person name="Boka B."/>
            <person name="Rigling D."/>
            <person name="Barry K."/>
            <person name="Lee J."/>
            <person name="Mihaltcheva S."/>
            <person name="LaButti K."/>
            <person name="Lipzen A."/>
            <person name="Waldron R."/>
            <person name="Moloney N.M."/>
            <person name="Sperisen C."/>
            <person name="Kredics L."/>
            <person name="Vagvoelgyi C."/>
            <person name="Patrignani A."/>
            <person name="Fitzpatrick D."/>
            <person name="Nagy I."/>
            <person name="Doyle S."/>
            <person name="Anderson J.B."/>
            <person name="Grigoriev I.V."/>
            <person name="Gueldener U."/>
            <person name="Muensterkoetter M."/>
            <person name="Nagy L.G."/>
        </authorList>
    </citation>
    <scope>NUCLEOTIDE SEQUENCE [LARGE SCALE GENOMIC DNA]</scope>
    <source>
        <strain evidence="3">C18/9</strain>
    </source>
</reference>
<dbReference type="STRING" id="47428.A0A284S7N9"/>
<evidence type="ECO:0000256" key="1">
    <source>
        <dbReference type="SAM" id="SignalP"/>
    </source>
</evidence>
<gene>
    <name evidence="2" type="ORF">ARMOST_20570</name>
</gene>
<accession>A0A284S7N9</accession>
<keyword evidence="3" id="KW-1185">Reference proteome</keyword>
<proteinExistence type="predicted"/>
<dbReference type="AlphaFoldDB" id="A0A284S7N9"/>
<dbReference type="EMBL" id="FUEG01000040">
    <property type="protein sequence ID" value="SJL17029.1"/>
    <property type="molecule type" value="Genomic_DNA"/>
</dbReference>